<accession>A0ABW1F707</accession>
<feature type="region of interest" description="Disordered" evidence="1">
    <location>
        <begin position="20"/>
        <end position="43"/>
    </location>
</feature>
<feature type="compositionally biased region" description="Low complexity" evidence="1">
    <location>
        <begin position="31"/>
        <end position="43"/>
    </location>
</feature>
<dbReference type="Proteomes" id="UP001596067">
    <property type="component" value="Unassembled WGS sequence"/>
</dbReference>
<protein>
    <submittedName>
        <fullName evidence="2">Uncharacterized protein</fullName>
    </submittedName>
</protein>
<evidence type="ECO:0000313" key="2">
    <source>
        <dbReference type="EMBL" id="MFC5889707.1"/>
    </source>
</evidence>
<dbReference type="EMBL" id="JBHSOD010000062">
    <property type="protein sequence ID" value="MFC5889707.1"/>
    <property type="molecule type" value="Genomic_DNA"/>
</dbReference>
<evidence type="ECO:0000313" key="3">
    <source>
        <dbReference type="Proteomes" id="UP001596067"/>
    </source>
</evidence>
<sequence length="43" mass="4793">MSSQHLGDAELARRMESIRQAAEAAERARQQAEQLRQQQAGGQ</sequence>
<name>A0ABW1F707_9ACTN</name>
<comment type="caution">
    <text evidence="2">The sequence shown here is derived from an EMBL/GenBank/DDBJ whole genome shotgun (WGS) entry which is preliminary data.</text>
</comment>
<proteinExistence type="predicted"/>
<keyword evidence="3" id="KW-1185">Reference proteome</keyword>
<gene>
    <name evidence="2" type="ORF">ACFP0N_32545</name>
</gene>
<dbReference type="RefSeq" id="WP_345327645.1">
    <property type="nucleotide sequence ID" value="NZ_BAAAVH010000010.1"/>
</dbReference>
<organism evidence="2 3">
    <name type="scientific">Kitasatospora aburaviensis</name>
    <dbReference type="NCBI Taxonomy" id="67265"/>
    <lineage>
        <taxon>Bacteria</taxon>
        <taxon>Bacillati</taxon>
        <taxon>Actinomycetota</taxon>
        <taxon>Actinomycetes</taxon>
        <taxon>Kitasatosporales</taxon>
        <taxon>Streptomycetaceae</taxon>
        <taxon>Kitasatospora</taxon>
    </lineage>
</organism>
<evidence type="ECO:0000256" key="1">
    <source>
        <dbReference type="SAM" id="MobiDB-lite"/>
    </source>
</evidence>
<reference evidence="3" key="1">
    <citation type="journal article" date="2019" name="Int. J. Syst. Evol. Microbiol.">
        <title>The Global Catalogue of Microorganisms (GCM) 10K type strain sequencing project: providing services to taxonomists for standard genome sequencing and annotation.</title>
        <authorList>
            <consortium name="The Broad Institute Genomics Platform"/>
            <consortium name="The Broad Institute Genome Sequencing Center for Infectious Disease"/>
            <person name="Wu L."/>
            <person name="Ma J."/>
        </authorList>
    </citation>
    <scope>NUCLEOTIDE SEQUENCE [LARGE SCALE GENOMIC DNA]</scope>
    <source>
        <strain evidence="3">CGMCC 4.1469</strain>
    </source>
</reference>